<dbReference type="CDD" id="cd00093">
    <property type="entry name" value="HTH_XRE"/>
    <property type="match status" value="1"/>
</dbReference>
<dbReference type="GO" id="GO:0003700">
    <property type="term" value="F:DNA-binding transcription factor activity"/>
    <property type="evidence" value="ECO:0007669"/>
    <property type="project" value="TreeGrafter"/>
</dbReference>
<feature type="domain" description="HTH cro/C1-type" evidence="2">
    <location>
        <begin position="7"/>
        <end position="61"/>
    </location>
</feature>
<organism evidence="3 4">
    <name type="scientific">Candidatus Acutalibacter pullicola</name>
    <dbReference type="NCBI Taxonomy" id="2838417"/>
    <lineage>
        <taxon>Bacteria</taxon>
        <taxon>Bacillati</taxon>
        <taxon>Bacillota</taxon>
        <taxon>Clostridia</taxon>
        <taxon>Eubacteriales</taxon>
        <taxon>Acutalibacteraceae</taxon>
        <taxon>Acutalibacter</taxon>
    </lineage>
</organism>
<dbReference type="Pfam" id="PF13443">
    <property type="entry name" value="HTH_26"/>
    <property type="match status" value="1"/>
</dbReference>
<dbReference type="Gene3D" id="1.10.260.40">
    <property type="entry name" value="lambda repressor-like DNA-binding domains"/>
    <property type="match status" value="1"/>
</dbReference>
<dbReference type="GO" id="GO:0005829">
    <property type="term" value="C:cytosol"/>
    <property type="evidence" value="ECO:0007669"/>
    <property type="project" value="TreeGrafter"/>
</dbReference>
<evidence type="ECO:0000259" key="2">
    <source>
        <dbReference type="PROSITE" id="PS50943"/>
    </source>
</evidence>
<dbReference type="InterPro" id="IPR050807">
    <property type="entry name" value="TransReg_Diox_bact_type"/>
</dbReference>
<dbReference type="GO" id="GO:0003677">
    <property type="term" value="F:DNA binding"/>
    <property type="evidence" value="ECO:0007669"/>
    <property type="project" value="UniProtKB-KW"/>
</dbReference>
<dbReference type="PANTHER" id="PTHR46797:SF1">
    <property type="entry name" value="METHYLPHOSPHONATE SYNTHASE"/>
    <property type="match status" value="1"/>
</dbReference>
<dbReference type="SUPFAM" id="SSF47413">
    <property type="entry name" value="lambda repressor-like DNA-binding domains"/>
    <property type="match status" value="1"/>
</dbReference>
<gene>
    <name evidence="3" type="ORF">H9710_01450</name>
</gene>
<dbReference type="PROSITE" id="PS50943">
    <property type="entry name" value="HTH_CROC1"/>
    <property type="match status" value="1"/>
</dbReference>
<keyword evidence="1" id="KW-0238">DNA-binding</keyword>
<reference evidence="3" key="2">
    <citation type="submission" date="2021-04" db="EMBL/GenBank/DDBJ databases">
        <authorList>
            <person name="Gilroy R."/>
        </authorList>
    </citation>
    <scope>NUCLEOTIDE SEQUENCE</scope>
    <source>
        <strain evidence="3">CHK185-1770</strain>
    </source>
</reference>
<dbReference type="PANTHER" id="PTHR46797">
    <property type="entry name" value="HTH-TYPE TRANSCRIPTIONAL REGULATOR"/>
    <property type="match status" value="1"/>
</dbReference>
<dbReference type="InterPro" id="IPR001387">
    <property type="entry name" value="Cro/C1-type_HTH"/>
</dbReference>
<dbReference type="EMBL" id="DWXG01000009">
    <property type="protein sequence ID" value="HJB97223.1"/>
    <property type="molecule type" value="Genomic_DNA"/>
</dbReference>
<evidence type="ECO:0000313" key="4">
    <source>
        <dbReference type="Proteomes" id="UP000826793"/>
    </source>
</evidence>
<accession>A0A9D2MTF2</accession>
<evidence type="ECO:0000313" key="3">
    <source>
        <dbReference type="EMBL" id="HJB97223.1"/>
    </source>
</evidence>
<dbReference type="SMART" id="SM00530">
    <property type="entry name" value="HTH_XRE"/>
    <property type="match status" value="1"/>
</dbReference>
<evidence type="ECO:0000256" key="1">
    <source>
        <dbReference type="ARBA" id="ARBA00023125"/>
    </source>
</evidence>
<reference evidence="3" key="1">
    <citation type="journal article" date="2021" name="PeerJ">
        <title>Extensive microbial diversity within the chicken gut microbiome revealed by metagenomics and culture.</title>
        <authorList>
            <person name="Gilroy R."/>
            <person name="Ravi A."/>
            <person name="Getino M."/>
            <person name="Pursley I."/>
            <person name="Horton D.L."/>
            <person name="Alikhan N.F."/>
            <person name="Baker D."/>
            <person name="Gharbi K."/>
            <person name="Hall N."/>
            <person name="Watson M."/>
            <person name="Adriaenssens E.M."/>
            <person name="Foster-Nyarko E."/>
            <person name="Jarju S."/>
            <person name="Secka A."/>
            <person name="Antonio M."/>
            <person name="Oren A."/>
            <person name="Chaudhuri R.R."/>
            <person name="La Ragione R."/>
            <person name="Hildebrand F."/>
            <person name="Pallen M.J."/>
        </authorList>
    </citation>
    <scope>NUCLEOTIDE SEQUENCE</scope>
    <source>
        <strain evidence="3">CHK185-1770</strain>
    </source>
</reference>
<name>A0A9D2MTF2_9FIRM</name>
<sequence>MDCLERIRELLQERGWSVYRLAQEAGVPQSTLANLFLRNNVPTLPTLERICQALGITLQEFFTEQPTLPSENAMTESLLEQWKDLSPAQKSLVLELMRQLRRP</sequence>
<dbReference type="InterPro" id="IPR010982">
    <property type="entry name" value="Lambda_DNA-bd_dom_sf"/>
</dbReference>
<dbReference type="Proteomes" id="UP000826793">
    <property type="component" value="Unassembled WGS sequence"/>
</dbReference>
<protein>
    <submittedName>
        <fullName evidence="3">Helix-turn-helix domain-containing protein</fullName>
    </submittedName>
</protein>
<proteinExistence type="predicted"/>
<comment type="caution">
    <text evidence="3">The sequence shown here is derived from an EMBL/GenBank/DDBJ whole genome shotgun (WGS) entry which is preliminary data.</text>
</comment>
<dbReference type="AlphaFoldDB" id="A0A9D2MTF2"/>